<dbReference type="PANTHER" id="PTHR44068">
    <property type="entry name" value="ZGC:194242"/>
    <property type="match status" value="1"/>
</dbReference>
<dbReference type="SUPFAM" id="SSF53335">
    <property type="entry name" value="S-adenosyl-L-methionine-dependent methyltransferases"/>
    <property type="match status" value="1"/>
</dbReference>
<dbReference type="InterPro" id="IPR029063">
    <property type="entry name" value="SAM-dependent_MTases_sf"/>
</dbReference>
<dbReference type="EMBL" id="SPQB01000007">
    <property type="protein sequence ID" value="TFU33632.1"/>
    <property type="molecule type" value="Genomic_DNA"/>
</dbReference>
<dbReference type="OrthoDB" id="9805171at2"/>
<dbReference type="Gene3D" id="3.40.50.150">
    <property type="entry name" value="Vaccinia Virus protein VP39"/>
    <property type="match status" value="1"/>
</dbReference>
<dbReference type="CDD" id="cd02440">
    <property type="entry name" value="AdoMet_MTases"/>
    <property type="match status" value="1"/>
</dbReference>
<keyword evidence="3" id="KW-0489">Methyltransferase</keyword>
<dbReference type="PANTHER" id="PTHR44068:SF11">
    <property type="entry name" value="GERANYL DIPHOSPHATE 2-C-METHYLTRANSFERASE"/>
    <property type="match status" value="1"/>
</dbReference>
<keyword evidence="4" id="KW-1185">Reference proteome</keyword>
<dbReference type="Proteomes" id="UP000298358">
    <property type="component" value="Unassembled WGS sequence"/>
</dbReference>
<keyword evidence="1 3" id="KW-0808">Transferase</keyword>
<reference evidence="3 4" key="1">
    <citation type="submission" date="2019-03" db="EMBL/GenBank/DDBJ databases">
        <title>Diversity of the mouse oral microbiome.</title>
        <authorList>
            <person name="Joseph S."/>
            <person name="Aduse-Opoku J."/>
            <person name="Curtis M."/>
            <person name="Wade W."/>
            <person name="Hashim A."/>
        </authorList>
    </citation>
    <scope>NUCLEOTIDE SEQUENCE [LARGE SCALE GENOMIC DNA]</scope>
    <source>
        <strain evidence="3 4">P1012</strain>
    </source>
</reference>
<protein>
    <submittedName>
        <fullName evidence="3">Class I SAM-dependent methyltransferase</fullName>
    </submittedName>
</protein>
<dbReference type="Pfam" id="PF08241">
    <property type="entry name" value="Methyltransf_11"/>
    <property type="match status" value="1"/>
</dbReference>
<dbReference type="GO" id="GO:0008757">
    <property type="term" value="F:S-adenosylmethionine-dependent methyltransferase activity"/>
    <property type="evidence" value="ECO:0007669"/>
    <property type="project" value="InterPro"/>
</dbReference>
<gene>
    <name evidence="3" type="ORF">E4U02_05215</name>
</gene>
<evidence type="ECO:0000313" key="4">
    <source>
        <dbReference type="Proteomes" id="UP000298358"/>
    </source>
</evidence>
<accession>A0A4Y9FWC4</accession>
<evidence type="ECO:0000259" key="2">
    <source>
        <dbReference type="Pfam" id="PF08241"/>
    </source>
</evidence>
<comment type="caution">
    <text evidence="3">The sequence shown here is derived from an EMBL/GenBank/DDBJ whole genome shotgun (WGS) entry which is preliminary data.</text>
</comment>
<evidence type="ECO:0000313" key="3">
    <source>
        <dbReference type="EMBL" id="TFU33632.1"/>
    </source>
</evidence>
<feature type="domain" description="Methyltransferase type 11" evidence="2">
    <location>
        <begin position="44"/>
        <end position="133"/>
    </location>
</feature>
<dbReference type="AlphaFoldDB" id="A0A4Y9FWC4"/>
<dbReference type="InterPro" id="IPR050447">
    <property type="entry name" value="Erg6_SMT_methyltransf"/>
</dbReference>
<organism evidence="3 4">
    <name type="scientific">Microbacterium paludicola</name>
    <dbReference type="NCBI Taxonomy" id="300019"/>
    <lineage>
        <taxon>Bacteria</taxon>
        <taxon>Bacillati</taxon>
        <taxon>Actinomycetota</taxon>
        <taxon>Actinomycetes</taxon>
        <taxon>Micrococcales</taxon>
        <taxon>Microbacteriaceae</taxon>
        <taxon>Microbacterium</taxon>
    </lineage>
</organism>
<evidence type="ECO:0000256" key="1">
    <source>
        <dbReference type="ARBA" id="ARBA00022679"/>
    </source>
</evidence>
<proteinExistence type="predicted"/>
<sequence>MSDDIAEIWSAAADDWSTYWAASAQPVWPALLDGAAVAPGARVLDVGCGSGQLLAHLESQGFAVAGTDPAPRMVELAREHAPGADVRLGGFEALPFPDGAFDAVLAVNSLQFAEDHVAALREAARVLAPGGAIGVASWAETSRNDIETVEDALAAAHDEEPGEDPDYRLPGGLEAWLTDAGLHVVAAGTVDVTWEAQDDGALVRGILFGEDDATIEELAPVVREASAPFRTSAGGYRFANAFRFAVGRP</sequence>
<name>A0A4Y9FWC4_9MICO</name>
<dbReference type="InterPro" id="IPR013216">
    <property type="entry name" value="Methyltransf_11"/>
</dbReference>
<dbReference type="RefSeq" id="WP_135113761.1">
    <property type="nucleotide sequence ID" value="NZ_JADGLL010000007.1"/>
</dbReference>
<dbReference type="GO" id="GO:0032259">
    <property type="term" value="P:methylation"/>
    <property type="evidence" value="ECO:0007669"/>
    <property type="project" value="UniProtKB-KW"/>
</dbReference>